<accession>A0A248UMR9</accession>
<gene>
    <name evidence="1" type="ORF">CES85_0769</name>
</gene>
<dbReference type="AlphaFoldDB" id="A0A248UMR9"/>
<protein>
    <submittedName>
        <fullName evidence="1">Uncharacterized protein</fullName>
    </submittedName>
</protein>
<dbReference type="KEGG" id="och:CES85_0769"/>
<organism evidence="1 2">
    <name type="scientific">Ochrobactrum quorumnocens</name>
    <dbReference type="NCBI Taxonomy" id="271865"/>
    <lineage>
        <taxon>Bacteria</taxon>
        <taxon>Pseudomonadati</taxon>
        <taxon>Pseudomonadota</taxon>
        <taxon>Alphaproteobacteria</taxon>
        <taxon>Hyphomicrobiales</taxon>
        <taxon>Brucellaceae</taxon>
        <taxon>Brucella/Ochrobactrum group</taxon>
        <taxon>Ochrobactrum</taxon>
    </lineage>
</organism>
<name>A0A248UMR9_9HYPH</name>
<proteinExistence type="predicted"/>
<evidence type="ECO:0000313" key="1">
    <source>
        <dbReference type="EMBL" id="ASV87589.1"/>
    </source>
</evidence>
<reference evidence="1 2" key="1">
    <citation type="submission" date="2017-07" db="EMBL/GenBank/DDBJ databases">
        <title>Phylogenetic study on the rhizospheric bacterium Ochrobactrum sp. A44.</title>
        <authorList>
            <person name="Krzyzanowska D.M."/>
            <person name="Ossowicki A."/>
            <person name="Rajewska M."/>
            <person name="Maciag T."/>
            <person name="Kaczynski Z."/>
            <person name="Czerwicka M."/>
            <person name="Jafra S."/>
        </authorList>
    </citation>
    <scope>NUCLEOTIDE SEQUENCE [LARGE SCALE GENOMIC DNA]</scope>
    <source>
        <strain evidence="1 2">A44</strain>
    </source>
</reference>
<sequence length="52" mass="5691">MPSRAALHSEREARIKLLGTMCQILICELIAQRIPEFVSLSTILEPTNPAGA</sequence>
<dbReference type="Proteomes" id="UP000215256">
    <property type="component" value="Chromosome 1"/>
</dbReference>
<dbReference type="EMBL" id="CP022604">
    <property type="protein sequence ID" value="ASV87589.1"/>
    <property type="molecule type" value="Genomic_DNA"/>
</dbReference>
<evidence type="ECO:0000313" key="2">
    <source>
        <dbReference type="Proteomes" id="UP000215256"/>
    </source>
</evidence>